<feature type="transmembrane region" description="Helical" evidence="5">
    <location>
        <begin position="21"/>
        <end position="48"/>
    </location>
</feature>
<accession>A0A140NRH2</accession>
<name>A0A140NRH2_PROSM</name>
<keyword evidence="3 5" id="KW-1133">Transmembrane helix</keyword>
<keyword evidence="4 5" id="KW-0472">Membrane</keyword>
<dbReference type="GO" id="GO:0000104">
    <property type="term" value="F:succinate dehydrogenase activity"/>
    <property type="evidence" value="ECO:0007669"/>
    <property type="project" value="UniProtKB-UniRule"/>
</dbReference>
<dbReference type="Pfam" id="PF02300">
    <property type="entry name" value="Fumarate_red_C"/>
    <property type="match status" value="1"/>
</dbReference>
<proteinExistence type="inferred from homology"/>
<comment type="subunit">
    <text evidence="5">Part of an enzyme complex containing four subunits: a flavoprotein (FrdA), an iron-sulfur protein (FrdB), and two hydrophobic anchor proteins (FrdC and FrdD).</text>
</comment>
<dbReference type="RefSeq" id="WP_004925800.1">
    <property type="nucleotide sequence ID" value="NC_017731.1"/>
</dbReference>
<dbReference type="PIRSF" id="PIRSF000180">
    <property type="entry name" value="FrdC"/>
    <property type="match status" value="1"/>
</dbReference>
<dbReference type="GeneID" id="93520737"/>
<dbReference type="CDD" id="cd00546">
    <property type="entry name" value="QFR_TypeD_subunitC"/>
    <property type="match status" value="1"/>
</dbReference>
<dbReference type="EMBL" id="CP003488">
    <property type="protein sequence ID" value="AFH94552.1"/>
    <property type="molecule type" value="Genomic_DNA"/>
</dbReference>
<dbReference type="HOGENOM" id="CLU_156492_0_0_6"/>
<reference evidence="7" key="2">
    <citation type="submission" date="2012-04" db="EMBL/GenBank/DDBJ databases">
        <title>Complete genome sequence of Providencia stuartii clinical isolate MRSN 2154.</title>
        <authorList>
            <person name="Clifford R.J."/>
            <person name="Hang J."/>
            <person name="Riley M.C."/>
            <person name="Onmus-Leone F."/>
            <person name="Kuschner R.A."/>
            <person name="Lesho E.P."/>
            <person name="Waterman P.E."/>
        </authorList>
    </citation>
    <scope>NUCLEOTIDE SEQUENCE [LARGE SCALE GENOMIC DNA]</scope>
    <source>
        <strain evidence="7">MRSN 2154</strain>
    </source>
</reference>
<keyword evidence="5" id="KW-0997">Cell inner membrane</keyword>
<protein>
    <recommendedName>
        <fullName evidence="5">Fumarate reductase subunit C</fullName>
    </recommendedName>
    <alternativeName>
        <fullName evidence="5">Fumarate reductase 15 kDa hydrophobic protein</fullName>
    </alternativeName>
    <alternativeName>
        <fullName evidence="5">Quinol-fumarate reductase subunit C</fullName>
        <shortName evidence="5">QFR subunit C</shortName>
    </alternativeName>
</protein>
<evidence type="ECO:0000256" key="5">
    <source>
        <dbReference type="HAMAP-Rule" id="MF_00708"/>
    </source>
</evidence>
<dbReference type="HAMAP" id="MF_00708">
    <property type="entry name" value="Fumarate_red_C"/>
    <property type="match status" value="1"/>
</dbReference>
<comment type="subcellular location">
    <subcellularLocation>
        <location evidence="5">Cell inner membrane</location>
        <topology evidence="5">Multi-pass membrane protein</topology>
    </subcellularLocation>
</comment>
<evidence type="ECO:0000313" key="6">
    <source>
        <dbReference type="EMBL" id="AFH94552.1"/>
    </source>
</evidence>
<reference evidence="6 7" key="1">
    <citation type="journal article" date="2012" name="J. Bacteriol.">
        <title>Complete Genome Sequence of Providencia stuartii Clinical Isolate MRSN 2154.</title>
        <authorList>
            <person name="Clifford R.J."/>
            <person name="Hang J."/>
            <person name="Riley M.C."/>
            <person name="Onmus-Leone F."/>
            <person name="Kuschner R.A."/>
            <person name="Lesho E.P."/>
            <person name="Waterman P.E."/>
        </authorList>
    </citation>
    <scope>NUCLEOTIDE SEQUENCE [LARGE SCALE GENOMIC DNA]</scope>
    <source>
        <strain evidence="6 7">MRSN 2154</strain>
    </source>
</reference>
<dbReference type="Gene3D" id="1.20.1300.10">
    <property type="entry name" value="Fumarate reductase/succinate dehydrogenase, transmembrane subunit"/>
    <property type="match status" value="1"/>
</dbReference>
<evidence type="ECO:0000256" key="1">
    <source>
        <dbReference type="ARBA" id="ARBA00022475"/>
    </source>
</evidence>
<feature type="transmembrane region" description="Helical" evidence="5">
    <location>
        <begin position="112"/>
        <end position="130"/>
    </location>
</feature>
<dbReference type="OrthoDB" id="8909678at2"/>
<dbReference type="GO" id="GO:0005886">
    <property type="term" value="C:plasma membrane"/>
    <property type="evidence" value="ECO:0007669"/>
    <property type="project" value="UniProtKB-SubCell"/>
</dbReference>
<evidence type="ECO:0000256" key="2">
    <source>
        <dbReference type="ARBA" id="ARBA00022692"/>
    </source>
</evidence>
<sequence length="131" mass="14796">MTTKRKPYVREMKGDWWQKLGFYRFYIVRESTSVLQLWFSLLVLFGVFALKGGPESWASFVGFLSNPIVIIINIITLAATLLHTTTWFNLAPKAVSIIVGDKKMSQEPIVKGFWALTILVTAAILAIALLF</sequence>
<dbReference type="Proteomes" id="UP000005012">
    <property type="component" value="Chromosome"/>
</dbReference>
<dbReference type="PATRIC" id="fig|1157951.4.peg.2726"/>
<dbReference type="SUPFAM" id="SSF81343">
    <property type="entry name" value="Fumarate reductase respiratory complex transmembrane subunits"/>
    <property type="match status" value="1"/>
</dbReference>
<keyword evidence="2 5" id="KW-0812">Transmembrane</keyword>
<comment type="similarity">
    <text evidence="5">Belongs to the FrdC family.</text>
</comment>
<feature type="transmembrane region" description="Helical" evidence="5">
    <location>
        <begin position="68"/>
        <end position="91"/>
    </location>
</feature>
<dbReference type="GO" id="GO:0045283">
    <property type="term" value="C:fumarate reductase complex"/>
    <property type="evidence" value="ECO:0007669"/>
    <property type="project" value="UniProtKB-UniRule"/>
</dbReference>
<evidence type="ECO:0000256" key="3">
    <source>
        <dbReference type="ARBA" id="ARBA00022989"/>
    </source>
</evidence>
<dbReference type="InterPro" id="IPR003510">
    <property type="entry name" value="Fumarate_red_C"/>
</dbReference>
<evidence type="ECO:0000256" key="4">
    <source>
        <dbReference type="ARBA" id="ARBA00023136"/>
    </source>
</evidence>
<dbReference type="InterPro" id="IPR034804">
    <property type="entry name" value="SQR/QFR_C/D"/>
</dbReference>
<comment type="function">
    <text evidence="5">Two distinct, membrane-bound, FAD-containing enzymes are responsible for the catalysis of fumarate and succinate interconversion; fumarate reductase is used in anaerobic growth, and succinate dehydrogenase is used in aerobic growth. Anchors the catalytic components of the fumarate reductase complex to the cell inner membrane, binds quinones.</text>
</comment>
<evidence type="ECO:0000313" key="7">
    <source>
        <dbReference type="Proteomes" id="UP000005012"/>
    </source>
</evidence>
<dbReference type="NCBIfam" id="NF003445">
    <property type="entry name" value="PRK04987.1"/>
    <property type="match status" value="1"/>
</dbReference>
<dbReference type="AlphaFoldDB" id="A0A140NRH2"/>
<dbReference type="KEGG" id="psi:S70_13570"/>
<organism evidence="6 7">
    <name type="scientific">Providencia stuartii (strain MRSN 2154)</name>
    <dbReference type="NCBI Taxonomy" id="1157951"/>
    <lineage>
        <taxon>Bacteria</taxon>
        <taxon>Pseudomonadati</taxon>
        <taxon>Pseudomonadota</taxon>
        <taxon>Gammaproteobacteria</taxon>
        <taxon>Enterobacterales</taxon>
        <taxon>Morganellaceae</taxon>
        <taxon>Providencia</taxon>
    </lineage>
</organism>
<gene>
    <name evidence="5" type="primary">frdC</name>
    <name evidence="6" type="ordered locus">S70_13570</name>
</gene>
<keyword evidence="1 5" id="KW-1003">Cell membrane</keyword>